<keyword evidence="1" id="KW-0732">Signal</keyword>
<proteinExistence type="predicted"/>
<dbReference type="OrthoDB" id="5803286at2"/>
<evidence type="ECO:0000313" key="2">
    <source>
        <dbReference type="EMBL" id="TWX67806.1"/>
    </source>
</evidence>
<reference evidence="2 3" key="1">
    <citation type="submission" date="2019-07" db="EMBL/GenBank/DDBJ databases">
        <title>Genomes of sea-ice associated Colwellia species.</title>
        <authorList>
            <person name="Bowman J.P."/>
        </authorList>
    </citation>
    <scope>NUCLEOTIDE SEQUENCE [LARGE SCALE GENOMIC DNA]</scope>
    <source>
        <strain evidence="2 3">ACAM 459</strain>
    </source>
</reference>
<protein>
    <recommendedName>
        <fullName evidence="4">Lipoprotein</fullName>
    </recommendedName>
</protein>
<dbReference type="RefSeq" id="WP_146787597.1">
    <property type="nucleotide sequence ID" value="NZ_VOLT01000005.1"/>
</dbReference>
<evidence type="ECO:0008006" key="4">
    <source>
        <dbReference type="Google" id="ProtNLM"/>
    </source>
</evidence>
<feature type="signal peptide" evidence="1">
    <location>
        <begin position="1"/>
        <end position="22"/>
    </location>
</feature>
<organism evidence="2 3">
    <name type="scientific">Colwellia demingiae</name>
    <dbReference type="NCBI Taxonomy" id="89401"/>
    <lineage>
        <taxon>Bacteria</taxon>
        <taxon>Pseudomonadati</taxon>
        <taxon>Pseudomonadota</taxon>
        <taxon>Gammaproteobacteria</taxon>
        <taxon>Alteromonadales</taxon>
        <taxon>Colwelliaceae</taxon>
        <taxon>Colwellia</taxon>
    </lineage>
</organism>
<gene>
    <name evidence="2" type="ORF">ESZ36_10865</name>
</gene>
<name>A0A5C6QFL2_9GAMM</name>
<comment type="caution">
    <text evidence="2">The sequence shown here is derived from an EMBL/GenBank/DDBJ whole genome shotgun (WGS) entry which is preliminary data.</text>
</comment>
<dbReference type="Proteomes" id="UP000321822">
    <property type="component" value="Unassembled WGS sequence"/>
</dbReference>
<sequence length="648" mass="72931">MRCNFVRITLLLPILFTVVLTACDSKSNGNVTNYPLDSIVQLDEVQNVNQSIDLLLHFPFDAISQIKWHQTAGEPVSILAKTSKVISFTPMLAGEYSFSVSFMLNGGIEQTLKKSITVNDDYHKLTTRLSHEALAGNKVSLRSQLSETININTLTWQQIEGPNVTLTTESSDGELALFFDAPQVDFDTIITFEASATDSDSNTIYRDQVAILVEPAAEIGSNAYFSDRKASVFAYNSNSPYADNLVTCVYSNTLTSSCTLAQTPLLAEEVKSSSMTPSVESIMDRVVVSHQWMGDRFKDFLSNYDTNNDIKKLLRATTAIVISYDVRPSFYWAATGAIYLDAENFWLTPQERDTINEAPDYRADFGKDLQFAMPWRYVKDNASASKSYSKSVRVTRTATDALYRLTSLMYHELAHANDFFPSNEWYIHSSNQRVLDAAVSTTFESDELAVTFPLKSQEMRDLAQVSFAGETANQTQKNYLPTDIKVFFSPEGASDFYAYSSLREDYAMLFEELMMQSRFAVIRDVAITNQPIDESISAAEYIVTWGQRGRIGDDKLTDRVLFSASRVLPEFDSQAAIDLVPTPIEMVEGTNWLDNLTISPRGPEIRQVVEQRNSFSIITESELPSSANITPEQENYFNRYYQKPLPQY</sequence>
<dbReference type="AlphaFoldDB" id="A0A5C6QFL2"/>
<evidence type="ECO:0000256" key="1">
    <source>
        <dbReference type="SAM" id="SignalP"/>
    </source>
</evidence>
<accession>A0A5C6QFL2</accession>
<feature type="chain" id="PRO_5022826143" description="Lipoprotein" evidence="1">
    <location>
        <begin position="23"/>
        <end position="648"/>
    </location>
</feature>
<dbReference type="PROSITE" id="PS51257">
    <property type="entry name" value="PROKAR_LIPOPROTEIN"/>
    <property type="match status" value="1"/>
</dbReference>
<dbReference type="EMBL" id="VOLT01000005">
    <property type="protein sequence ID" value="TWX67806.1"/>
    <property type="molecule type" value="Genomic_DNA"/>
</dbReference>
<evidence type="ECO:0000313" key="3">
    <source>
        <dbReference type="Proteomes" id="UP000321822"/>
    </source>
</evidence>
<keyword evidence="3" id="KW-1185">Reference proteome</keyword>